<dbReference type="GO" id="GO:0000445">
    <property type="term" value="C:THO complex part of transcription export complex"/>
    <property type="evidence" value="ECO:0007669"/>
    <property type="project" value="InterPro"/>
</dbReference>
<dbReference type="OrthoDB" id="205166at2759"/>
<evidence type="ECO:0000313" key="5">
    <source>
        <dbReference type="Proteomes" id="UP000018144"/>
    </source>
</evidence>
<feature type="compositionally biased region" description="Basic and acidic residues" evidence="3">
    <location>
        <begin position="246"/>
        <end position="257"/>
    </location>
</feature>
<reference evidence="4 5" key="1">
    <citation type="journal article" date="2013" name="PLoS Genet.">
        <title>The genome and development-dependent transcriptomes of Pyronema confluens: a window into fungal evolution.</title>
        <authorList>
            <person name="Traeger S."/>
            <person name="Altegoer F."/>
            <person name="Freitag M."/>
            <person name="Gabaldon T."/>
            <person name="Kempken F."/>
            <person name="Kumar A."/>
            <person name="Marcet-Houben M."/>
            <person name="Poggeler S."/>
            <person name="Stajich J.E."/>
            <person name="Nowrousian M."/>
        </authorList>
    </citation>
    <scope>NUCLEOTIDE SEQUENCE [LARGE SCALE GENOMIC DNA]</scope>
    <source>
        <strain evidence="5">CBS 100304</strain>
        <tissue evidence="4">Vegetative mycelium</tissue>
    </source>
</reference>
<feature type="compositionally biased region" description="Basic and acidic residues" evidence="3">
    <location>
        <begin position="180"/>
        <end position="192"/>
    </location>
</feature>
<evidence type="ECO:0000256" key="1">
    <source>
        <dbReference type="ARBA" id="ARBA00004123"/>
    </source>
</evidence>
<sequence>MANPNAPLVEEDLIKSRPLLFESRPFSRLTKRQTTLSSSIIPPNPHAEIDLDFTYFTAALTRIQLLLSTNTREVSRYSNDKASILSRSAEAKETLISLRDELTQAQSDKQNKLVYDKIAGDILSIKTLKARDEQHANIDRLNEEIRELEEERQLYETVWKQRREQFGMIVGQLEVMSRQIAEEKEEQDRRDGMEEEEEEGEEVEIQKGTPAQMQGTPHTPRQEGATPMPVEDKDEKEEGEEEEGEVEIRDEDRMDTS</sequence>
<dbReference type="Pfam" id="PF05615">
    <property type="entry name" value="THOC7"/>
    <property type="match status" value="1"/>
</dbReference>
<name>U4LJ89_PYROM</name>
<feature type="compositionally biased region" description="Polar residues" evidence="3">
    <location>
        <begin position="209"/>
        <end position="219"/>
    </location>
</feature>
<protein>
    <submittedName>
        <fullName evidence="4">Similar to Uncharacterized protein SPCC24B10.11c acc. no. Q9P7J4</fullName>
    </submittedName>
</protein>
<dbReference type="OMA" id="QFLHNAN"/>
<organism evidence="4 5">
    <name type="scientific">Pyronema omphalodes (strain CBS 100304)</name>
    <name type="common">Pyronema confluens</name>
    <dbReference type="NCBI Taxonomy" id="1076935"/>
    <lineage>
        <taxon>Eukaryota</taxon>
        <taxon>Fungi</taxon>
        <taxon>Dikarya</taxon>
        <taxon>Ascomycota</taxon>
        <taxon>Pezizomycotina</taxon>
        <taxon>Pezizomycetes</taxon>
        <taxon>Pezizales</taxon>
        <taxon>Pyronemataceae</taxon>
        <taxon>Pyronema</taxon>
    </lineage>
</organism>
<feature type="compositionally biased region" description="Acidic residues" evidence="3">
    <location>
        <begin position="232"/>
        <end position="245"/>
    </location>
</feature>
<dbReference type="AlphaFoldDB" id="U4LJ89"/>
<gene>
    <name evidence="4" type="ORF">PCON_11094</name>
</gene>
<comment type="subcellular location">
    <subcellularLocation>
        <location evidence="1">Nucleus</location>
    </subcellularLocation>
</comment>
<keyword evidence="2" id="KW-0539">Nucleus</keyword>
<proteinExistence type="predicted"/>
<accession>U4LJ89</accession>
<dbReference type="EMBL" id="HF935622">
    <property type="protein sequence ID" value="CCX31627.1"/>
    <property type="molecule type" value="Genomic_DNA"/>
</dbReference>
<dbReference type="GO" id="GO:0006397">
    <property type="term" value="P:mRNA processing"/>
    <property type="evidence" value="ECO:0007669"/>
    <property type="project" value="InterPro"/>
</dbReference>
<evidence type="ECO:0000256" key="3">
    <source>
        <dbReference type="SAM" id="MobiDB-lite"/>
    </source>
</evidence>
<dbReference type="STRING" id="1076935.U4LJ89"/>
<dbReference type="Proteomes" id="UP000018144">
    <property type="component" value="Unassembled WGS sequence"/>
</dbReference>
<keyword evidence="5" id="KW-1185">Reference proteome</keyword>
<feature type="compositionally biased region" description="Acidic residues" evidence="3">
    <location>
        <begin position="193"/>
        <end position="203"/>
    </location>
</feature>
<feature type="region of interest" description="Disordered" evidence="3">
    <location>
        <begin position="180"/>
        <end position="257"/>
    </location>
</feature>
<evidence type="ECO:0000256" key="2">
    <source>
        <dbReference type="ARBA" id="ARBA00023242"/>
    </source>
</evidence>
<dbReference type="eggNOG" id="ENOG502S942">
    <property type="taxonomic scope" value="Eukaryota"/>
</dbReference>
<dbReference type="InterPro" id="IPR008501">
    <property type="entry name" value="THOC7/Mft1"/>
</dbReference>
<evidence type="ECO:0000313" key="4">
    <source>
        <dbReference type="EMBL" id="CCX31627.1"/>
    </source>
</evidence>